<evidence type="ECO:0000259" key="5">
    <source>
        <dbReference type="Pfam" id="PF03159"/>
    </source>
</evidence>
<evidence type="ECO:0000256" key="3">
    <source>
        <dbReference type="ARBA" id="ARBA00022839"/>
    </source>
</evidence>
<protein>
    <submittedName>
        <fullName evidence="7">XRN 5'-3' exonuclease</fullName>
    </submittedName>
</protein>
<evidence type="ECO:0000256" key="2">
    <source>
        <dbReference type="ARBA" id="ARBA00022801"/>
    </source>
</evidence>
<accession>A0A1V0SLJ5</accession>
<dbReference type="Gene3D" id="1.25.40.1050">
    <property type="match status" value="1"/>
</dbReference>
<organism evidence="7">
    <name type="scientific">Klosneuvirus KNV1</name>
    <dbReference type="NCBI Taxonomy" id="1977640"/>
    <lineage>
        <taxon>Viruses</taxon>
        <taxon>Varidnaviria</taxon>
        <taxon>Bamfordvirae</taxon>
        <taxon>Nucleocytoviricota</taxon>
        <taxon>Megaviricetes</taxon>
        <taxon>Imitervirales</taxon>
        <taxon>Mimiviridae</taxon>
        <taxon>Klosneuvirinae</taxon>
        <taxon>Klosneuvirus</taxon>
    </lineage>
</organism>
<sequence length="577" mass="68598">MGVPGFFAWLLKKYKKNNNIIIQSINQSVDWLYLDSNCLFHPQCHKILAYYIDKNKKIELERLEEKMIKRILNYIDFLIAFTNPQKGIFISVDGVAPCAKINQQRSRRFKSMYDNKLRDLIKQKYNKNVSDIWNNTTITPGTQFMEKLHLAILNHIKEIKTQLTYIYSSYHTRGEGEHKILQHIKTNNDKVVVIYGLDADLLFLALATNKDNLYLLREETFLNNTHEPKSEIIDIVKDVSEKLNFVSINETKLCINEQFKSMICDRIEVETSFNNIDFTKDFIVLCYFLGNDFIPNIPSIEIKNDGLDFLLNIYVDTYLTLNHNRIINDKNEINNIFLALYLKNLSQYEDYYFKVKYPKYIERIQKRSCLSDDPYEQAIWNMENSPLFNTEDPIKLGQDTPEVYKYRFYEHNYGISLNQQEYVNNICQEYLTGIKWTIMYYFDKCPAWDWYYHYRHTPFVSDIVSFLKTNFDINKVKFIDKFNITPFTQLLMVLPPQCYNLLPINYSQLMITSTSPIIDLYPVNIKIDFLYKDSYHKCVPMIPNIDIKRILNAVDRIQISKDENQRNMILDNFIINK</sequence>
<dbReference type="Pfam" id="PF17846">
    <property type="entry name" value="XRN_M"/>
    <property type="match status" value="2"/>
</dbReference>
<evidence type="ECO:0000256" key="1">
    <source>
        <dbReference type="ARBA" id="ARBA00022722"/>
    </source>
</evidence>
<evidence type="ECO:0000313" key="7">
    <source>
        <dbReference type="EMBL" id="ARF12600.1"/>
    </source>
</evidence>
<dbReference type="GO" id="GO:0003723">
    <property type="term" value="F:RNA binding"/>
    <property type="evidence" value="ECO:0007669"/>
    <property type="project" value="TreeGrafter"/>
</dbReference>
<dbReference type="InterPro" id="IPR027073">
    <property type="entry name" value="5_3_exoribonuclease"/>
</dbReference>
<keyword evidence="2" id="KW-0378">Hydrolase</keyword>
<dbReference type="PANTHER" id="PTHR12341:SF7">
    <property type="entry name" value="5'-3' EXORIBONUCLEASE 1"/>
    <property type="match status" value="1"/>
</dbReference>
<dbReference type="Pfam" id="PF03159">
    <property type="entry name" value="XRN_N"/>
    <property type="match status" value="1"/>
</dbReference>
<keyword evidence="3 7" id="KW-0269">Exonuclease</keyword>
<feature type="domain" description="Xrn1 N-terminal" evidence="5">
    <location>
        <begin position="1"/>
        <end position="219"/>
    </location>
</feature>
<keyword evidence="1" id="KW-0540">Nuclease</keyword>
<reference evidence="7" key="1">
    <citation type="journal article" date="2017" name="Science">
        <title>Giant viruses with an expanded complement of translation system components.</title>
        <authorList>
            <person name="Schulz F."/>
            <person name="Yutin N."/>
            <person name="Ivanova N.N."/>
            <person name="Ortega D.R."/>
            <person name="Lee T.K."/>
            <person name="Vierheilig J."/>
            <person name="Daims H."/>
            <person name="Horn M."/>
            <person name="Wagner M."/>
            <person name="Jensen G.J."/>
            <person name="Kyrpides N.C."/>
            <person name="Koonin E.V."/>
            <person name="Woyke T."/>
        </authorList>
    </citation>
    <scope>NUCLEOTIDE SEQUENCE</scope>
    <source>
        <strain evidence="7">KNV1</strain>
    </source>
</reference>
<feature type="domain" description="Xrn1 helical" evidence="6">
    <location>
        <begin position="389"/>
        <end position="574"/>
    </location>
</feature>
<feature type="domain" description="Xrn1 helical" evidence="6">
    <location>
        <begin position="280"/>
        <end position="357"/>
    </location>
</feature>
<dbReference type="InterPro" id="IPR004859">
    <property type="entry name" value="Xrn1_N"/>
</dbReference>
<dbReference type="InterPro" id="IPR041412">
    <property type="entry name" value="Xrn1_helical"/>
</dbReference>
<evidence type="ECO:0000256" key="4">
    <source>
        <dbReference type="ARBA" id="ARBA00038299"/>
    </source>
</evidence>
<comment type="similarity">
    <text evidence="4">Belongs to the 5'-3' exonuclease family.</text>
</comment>
<dbReference type="Gene3D" id="3.40.50.12390">
    <property type="match status" value="1"/>
</dbReference>
<evidence type="ECO:0000259" key="6">
    <source>
        <dbReference type="Pfam" id="PF17846"/>
    </source>
</evidence>
<name>A0A1V0SLJ5_9VIRU</name>
<dbReference type="GO" id="GO:0004534">
    <property type="term" value="F:5'-3' RNA exonuclease activity"/>
    <property type="evidence" value="ECO:0007669"/>
    <property type="project" value="TreeGrafter"/>
</dbReference>
<gene>
    <name evidence="7" type="ORF">Klosneuvirus_9_2</name>
</gene>
<proteinExistence type="inferred from homology"/>
<dbReference type="EMBL" id="KY684116">
    <property type="protein sequence ID" value="ARF12600.1"/>
    <property type="molecule type" value="Genomic_DNA"/>
</dbReference>
<dbReference type="GO" id="GO:0000956">
    <property type="term" value="P:nuclear-transcribed mRNA catabolic process"/>
    <property type="evidence" value="ECO:0007669"/>
    <property type="project" value="TreeGrafter"/>
</dbReference>
<dbReference type="PANTHER" id="PTHR12341">
    <property type="entry name" value="5'-&gt;3' EXORIBONUCLEASE"/>
    <property type="match status" value="1"/>
</dbReference>